<keyword evidence="4" id="KW-1185">Reference proteome</keyword>
<feature type="region of interest" description="Disordered" evidence="1">
    <location>
        <begin position="137"/>
        <end position="256"/>
    </location>
</feature>
<proteinExistence type="predicted"/>
<evidence type="ECO:0000313" key="3">
    <source>
        <dbReference type="EMBL" id="KAK2736066.1"/>
    </source>
</evidence>
<keyword evidence="2" id="KW-0472">Membrane</keyword>
<name>A0AAE0D173_COLKA</name>
<accession>A0AAE0D173</accession>
<organism evidence="3 4">
    <name type="scientific">Colletotrichum kahawae</name>
    <name type="common">Coffee berry disease fungus</name>
    <dbReference type="NCBI Taxonomy" id="34407"/>
    <lineage>
        <taxon>Eukaryota</taxon>
        <taxon>Fungi</taxon>
        <taxon>Dikarya</taxon>
        <taxon>Ascomycota</taxon>
        <taxon>Pezizomycotina</taxon>
        <taxon>Sordariomycetes</taxon>
        <taxon>Hypocreomycetidae</taxon>
        <taxon>Glomerellales</taxon>
        <taxon>Glomerellaceae</taxon>
        <taxon>Colletotrichum</taxon>
        <taxon>Colletotrichum gloeosporioides species complex</taxon>
    </lineage>
</organism>
<reference evidence="3" key="1">
    <citation type="submission" date="2023-02" db="EMBL/GenBank/DDBJ databases">
        <title>Colletotrichum kahawae CIFC_Que2 genome sequencing and assembly.</title>
        <authorList>
            <person name="Baroncelli R."/>
        </authorList>
    </citation>
    <scope>NUCLEOTIDE SEQUENCE</scope>
    <source>
        <strain evidence="3">CIFC_Que2</strain>
    </source>
</reference>
<evidence type="ECO:0000256" key="1">
    <source>
        <dbReference type="SAM" id="MobiDB-lite"/>
    </source>
</evidence>
<protein>
    <submittedName>
        <fullName evidence="3">Uncharacterized protein</fullName>
    </submittedName>
</protein>
<dbReference type="Proteomes" id="UP001281614">
    <property type="component" value="Unassembled WGS sequence"/>
</dbReference>
<feature type="compositionally biased region" description="Polar residues" evidence="1">
    <location>
        <begin position="152"/>
        <end position="163"/>
    </location>
</feature>
<dbReference type="AlphaFoldDB" id="A0AAE0D173"/>
<feature type="non-terminal residue" evidence="3">
    <location>
        <position position="1"/>
    </location>
</feature>
<keyword evidence="2" id="KW-0812">Transmembrane</keyword>
<dbReference type="EMBL" id="VYYT01000433">
    <property type="protein sequence ID" value="KAK2736066.1"/>
    <property type="molecule type" value="Genomic_DNA"/>
</dbReference>
<keyword evidence="2" id="KW-1133">Transmembrane helix</keyword>
<feature type="transmembrane region" description="Helical" evidence="2">
    <location>
        <begin position="12"/>
        <end position="34"/>
    </location>
</feature>
<evidence type="ECO:0000256" key="2">
    <source>
        <dbReference type="SAM" id="Phobius"/>
    </source>
</evidence>
<comment type="caution">
    <text evidence="3">The sequence shown here is derived from an EMBL/GenBank/DDBJ whole genome shotgun (WGS) entry which is preliminary data.</text>
</comment>
<sequence>SQSQLTIPLTGRFVSAFLFFLCKFLTFKVSFLFLSSSNQSLPSPLRLESVFLPESLVSNTSFLFPFFLLSTPVTSISPFESVFFLTFPHSFSSDTYIQSAADSQHEHTAGLDNADPGPYQGDLLALPQLLLRKASGALSAPPPRATLRPSDGANNARSWTNARTAGMAVPIGTSSLPTAPARHRPPMSRPVGESSQTAQDDADDGAAGQPAQDDADDGDDDGRYTRSPSRRRSWSVCGDDDGQYARPPTRERRWSF</sequence>
<evidence type="ECO:0000313" key="4">
    <source>
        <dbReference type="Proteomes" id="UP001281614"/>
    </source>
</evidence>
<gene>
    <name evidence="3" type="ORF">CKAH01_07820</name>
</gene>